<evidence type="ECO:0000313" key="1">
    <source>
        <dbReference type="EMBL" id="OWY98294.1"/>
    </source>
</evidence>
<accession>A0A225UZ60</accession>
<reference evidence="2" key="1">
    <citation type="submission" date="2017-03" db="EMBL/GenBank/DDBJ databases">
        <title>Phytopthora megakarya and P. palmivora, two closely related causual agents of cacao black pod achieved similar genome size and gene model numbers by different mechanisms.</title>
        <authorList>
            <person name="Ali S."/>
            <person name="Shao J."/>
            <person name="Larry D.J."/>
            <person name="Kronmiller B."/>
            <person name="Shen D."/>
            <person name="Strem M.D."/>
            <person name="Melnick R.L."/>
            <person name="Guiltinan M.J."/>
            <person name="Tyler B.M."/>
            <person name="Meinhardt L.W."/>
            <person name="Bailey B.A."/>
        </authorList>
    </citation>
    <scope>NUCLEOTIDE SEQUENCE [LARGE SCALE GENOMIC DNA]</scope>
    <source>
        <strain evidence="2">zdho120</strain>
    </source>
</reference>
<organism evidence="1 2">
    <name type="scientific">Phytophthora megakarya</name>
    <dbReference type="NCBI Taxonomy" id="4795"/>
    <lineage>
        <taxon>Eukaryota</taxon>
        <taxon>Sar</taxon>
        <taxon>Stramenopiles</taxon>
        <taxon>Oomycota</taxon>
        <taxon>Peronosporomycetes</taxon>
        <taxon>Peronosporales</taxon>
        <taxon>Peronosporaceae</taxon>
        <taxon>Phytophthora</taxon>
    </lineage>
</organism>
<comment type="caution">
    <text evidence="1">The sequence shown here is derived from an EMBL/GenBank/DDBJ whole genome shotgun (WGS) entry which is preliminary data.</text>
</comment>
<dbReference type="OrthoDB" id="129048at2759"/>
<name>A0A225UZ60_9STRA</name>
<dbReference type="Proteomes" id="UP000198211">
    <property type="component" value="Unassembled WGS sequence"/>
</dbReference>
<protein>
    <submittedName>
        <fullName evidence="1">Cleavage induced protein</fullName>
    </submittedName>
</protein>
<gene>
    <name evidence="1" type="ORF">PHMEG_00030971</name>
</gene>
<sequence length="168" mass="19226">MPPEKLAKSLHRIRDIETSARTTRTTLNKIVGSLRHVVTCIRPAASFFQRIAELARLAPRFGSTFITEPVKEDLRWFDLILQMGRLNSIPMLRFAERSIHDFDLEFDDTLLQLIQESNQTGDNDFGINVHELMSVVYSSLVWGSVWTSSDAGNESHVRFWIDNMSTVS</sequence>
<proteinExistence type="predicted"/>
<keyword evidence="2" id="KW-1185">Reference proteome</keyword>
<dbReference type="AlphaFoldDB" id="A0A225UZ60"/>
<dbReference type="EMBL" id="NBNE01009555">
    <property type="protein sequence ID" value="OWY98294.1"/>
    <property type="molecule type" value="Genomic_DNA"/>
</dbReference>
<evidence type="ECO:0000313" key="2">
    <source>
        <dbReference type="Proteomes" id="UP000198211"/>
    </source>
</evidence>